<reference evidence="3 4" key="1">
    <citation type="journal article" date="2018" name="IMA Fungus">
        <title>IMA Genome-F 9: Draft genome sequence of Annulohypoxylon stygium, Aspergillus mulundensis, Berkeleyomyces basicola (syn. Thielaviopsis basicola), Ceratocystis smalleyi, two Cercospora beticola strains, Coleophoma cylindrospora, Fusarium fracticaudum, Phialophora cf. hyalina, and Morchella septimelata.</title>
        <authorList>
            <person name="Wingfield B.D."/>
            <person name="Bills G.F."/>
            <person name="Dong Y."/>
            <person name="Huang W."/>
            <person name="Nel W.J."/>
            <person name="Swalarsk-Parry B.S."/>
            <person name="Vaghefi N."/>
            <person name="Wilken P.M."/>
            <person name="An Z."/>
            <person name="de Beer Z.W."/>
            <person name="De Vos L."/>
            <person name="Chen L."/>
            <person name="Duong T.A."/>
            <person name="Gao Y."/>
            <person name="Hammerbacher A."/>
            <person name="Kikkert J.R."/>
            <person name="Li Y."/>
            <person name="Li H."/>
            <person name="Li K."/>
            <person name="Li Q."/>
            <person name="Liu X."/>
            <person name="Ma X."/>
            <person name="Naidoo K."/>
            <person name="Pethybridge S.J."/>
            <person name="Sun J."/>
            <person name="Steenkamp E.T."/>
            <person name="van der Nest M.A."/>
            <person name="van Wyk S."/>
            <person name="Wingfield M.J."/>
            <person name="Xiong C."/>
            <person name="Yue Q."/>
            <person name="Zhang X."/>
        </authorList>
    </citation>
    <scope>NUCLEOTIDE SEQUENCE [LARGE SCALE GENOMIC DNA]</scope>
    <source>
        <strain evidence="3 4">DSM 5745</strain>
    </source>
</reference>
<dbReference type="InterPro" id="IPR002110">
    <property type="entry name" value="Ankyrin_rpt"/>
</dbReference>
<sequence>MERMIIALITDGKLNELIPTIDAAIQQDQLPPTTILLQTAIQAMQLDVLAYLLTRLFPYDEEENPLAHLDRTVILDALSPERVPAFELLCRHDPALRTMHLGHMGPPLAWAILGNNLRLTSFLLAGPDGLDPNGCQINHRPAVVAAAGTGSCAMMDLLLDHGASVTGTDAVFAAVRNRRVDILELLVQKRKVVDINAVQPADQGRGLTPGPVLHLAVRRKDRQMVRVLLEKFHADPLAKDSEGKTAVELAEQGQDPEILGLCMNGAGNHAAAIPDRALSSLVEPGQQLSPAPRDLIPPAHLAKRGCAFSKTSDDDDDTSASEPVYVCSSEVPSVDDLVAQIQSYGTVGSLDSLFYSGLDGGNAIPLAKQWYCSNVPDGRGAVAFDNIVDNDWYLAQASALAPISYSKVDQFQKRLSQAFATASSGTVYFFTKQENDGTSMPTTLAWGGWEYPALTRNADVTEIIQVDPTVEGDEGTVIWKQGDGASETEPRG</sequence>
<evidence type="ECO:0000313" key="4">
    <source>
        <dbReference type="Proteomes" id="UP000256690"/>
    </source>
</evidence>
<evidence type="ECO:0000256" key="2">
    <source>
        <dbReference type="ARBA" id="ARBA00023043"/>
    </source>
</evidence>
<accession>A0A3D8R9L6</accession>
<evidence type="ECO:0000313" key="3">
    <source>
        <dbReference type="EMBL" id="RDW70598.1"/>
    </source>
</evidence>
<dbReference type="RefSeq" id="XP_026601129.1">
    <property type="nucleotide sequence ID" value="XM_026750125.1"/>
</dbReference>
<dbReference type="Proteomes" id="UP000256690">
    <property type="component" value="Unassembled WGS sequence"/>
</dbReference>
<keyword evidence="4" id="KW-1185">Reference proteome</keyword>
<dbReference type="PANTHER" id="PTHR24198">
    <property type="entry name" value="ANKYRIN REPEAT AND PROTEIN KINASE DOMAIN-CONTAINING PROTEIN"/>
    <property type="match status" value="1"/>
</dbReference>
<dbReference type="GeneID" id="38118479"/>
<keyword evidence="2" id="KW-0040">ANK repeat</keyword>
<dbReference type="STRING" id="1810919.A0A3D8R9L6"/>
<organism evidence="3 4">
    <name type="scientific">Aspergillus mulundensis</name>
    <dbReference type="NCBI Taxonomy" id="1810919"/>
    <lineage>
        <taxon>Eukaryota</taxon>
        <taxon>Fungi</taxon>
        <taxon>Dikarya</taxon>
        <taxon>Ascomycota</taxon>
        <taxon>Pezizomycotina</taxon>
        <taxon>Eurotiomycetes</taxon>
        <taxon>Eurotiomycetidae</taxon>
        <taxon>Eurotiales</taxon>
        <taxon>Aspergillaceae</taxon>
        <taxon>Aspergillus</taxon>
        <taxon>Aspergillus subgen. Nidulantes</taxon>
    </lineage>
</organism>
<dbReference type="InterPro" id="IPR036770">
    <property type="entry name" value="Ankyrin_rpt-contain_sf"/>
</dbReference>
<gene>
    <name evidence="3" type="ORF">DSM5745_08109</name>
</gene>
<dbReference type="Pfam" id="PF12796">
    <property type="entry name" value="Ank_2"/>
    <property type="match status" value="1"/>
</dbReference>
<dbReference type="Gene3D" id="1.25.40.20">
    <property type="entry name" value="Ankyrin repeat-containing domain"/>
    <property type="match status" value="2"/>
</dbReference>
<name>A0A3D8R9L6_9EURO</name>
<dbReference type="PANTHER" id="PTHR24198:SF165">
    <property type="entry name" value="ANKYRIN REPEAT-CONTAINING PROTEIN-RELATED"/>
    <property type="match status" value="1"/>
</dbReference>
<dbReference type="GO" id="GO:0005737">
    <property type="term" value="C:cytoplasm"/>
    <property type="evidence" value="ECO:0007669"/>
    <property type="project" value="TreeGrafter"/>
</dbReference>
<dbReference type="Pfam" id="PF13857">
    <property type="entry name" value="Ank_5"/>
    <property type="match status" value="1"/>
</dbReference>
<protein>
    <submittedName>
        <fullName evidence="3">Uncharacterized protein</fullName>
    </submittedName>
</protein>
<proteinExistence type="predicted"/>
<dbReference type="SUPFAM" id="SSF48403">
    <property type="entry name" value="Ankyrin repeat"/>
    <property type="match status" value="1"/>
</dbReference>
<dbReference type="AlphaFoldDB" id="A0A3D8R9L6"/>
<dbReference type="EMBL" id="PVWQ01000010">
    <property type="protein sequence ID" value="RDW70598.1"/>
    <property type="molecule type" value="Genomic_DNA"/>
</dbReference>
<comment type="caution">
    <text evidence="3">The sequence shown here is derived from an EMBL/GenBank/DDBJ whole genome shotgun (WGS) entry which is preliminary data.</text>
</comment>
<keyword evidence="1" id="KW-0677">Repeat</keyword>
<dbReference type="OrthoDB" id="426293at2759"/>
<evidence type="ECO:0000256" key="1">
    <source>
        <dbReference type="ARBA" id="ARBA00022737"/>
    </source>
</evidence>